<keyword evidence="6" id="KW-0227">DNA damage</keyword>
<organism evidence="16 17">
    <name type="scientific">Canna indica</name>
    <name type="common">Indian-shot</name>
    <dbReference type="NCBI Taxonomy" id="4628"/>
    <lineage>
        <taxon>Eukaryota</taxon>
        <taxon>Viridiplantae</taxon>
        <taxon>Streptophyta</taxon>
        <taxon>Embryophyta</taxon>
        <taxon>Tracheophyta</taxon>
        <taxon>Spermatophyta</taxon>
        <taxon>Magnoliopsida</taxon>
        <taxon>Liliopsida</taxon>
        <taxon>Zingiberales</taxon>
        <taxon>Cannaceae</taxon>
        <taxon>Canna</taxon>
    </lineage>
</organism>
<comment type="similarity">
    <text evidence="11">Belongs to the XPG/RAD2 endonuclease family. GEN subfamily.</text>
</comment>
<evidence type="ECO:0000256" key="13">
    <source>
        <dbReference type="SAM" id="MobiDB-lite"/>
    </source>
</evidence>
<proteinExistence type="inferred from homology"/>
<feature type="region of interest" description="Disordered" evidence="13">
    <location>
        <begin position="566"/>
        <end position="598"/>
    </location>
</feature>
<dbReference type="SUPFAM" id="SSF47807">
    <property type="entry name" value="5' to 3' exonuclease, C-terminal subdomain"/>
    <property type="match status" value="1"/>
</dbReference>
<keyword evidence="17" id="KW-1185">Reference proteome</keyword>
<dbReference type="FunFam" id="3.40.50.1010:FF:000032">
    <property type="entry name" value="Flap endonuclease GEN-like 1"/>
    <property type="match status" value="1"/>
</dbReference>
<accession>A0AAQ3QRU7</accession>
<evidence type="ECO:0000256" key="10">
    <source>
        <dbReference type="ARBA" id="ARBA00023242"/>
    </source>
</evidence>
<feature type="compositionally biased region" description="Basic and acidic residues" evidence="13">
    <location>
        <begin position="566"/>
        <end position="585"/>
    </location>
</feature>
<dbReference type="GO" id="GO:0009555">
    <property type="term" value="P:pollen development"/>
    <property type="evidence" value="ECO:0007669"/>
    <property type="project" value="TreeGrafter"/>
</dbReference>
<gene>
    <name evidence="16" type="ORF">Cni_G27965</name>
</gene>
<evidence type="ECO:0000256" key="6">
    <source>
        <dbReference type="ARBA" id="ARBA00022763"/>
    </source>
</evidence>
<keyword evidence="7" id="KW-0378">Hydrolase</keyword>
<dbReference type="InterPro" id="IPR006086">
    <property type="entry name" value="XPG-I_dom"/>
</dbReference>
<reference evidence="16 17" key="1">
    <citation type="submission" date="2023-10" db="EMBL/GenBank/DDBJ databases">
        <title>Chromosome-scale genome assembly provides insights into flower coloration mechanisms of Canna indica.</title>
        <authorList>
            <person name="Li C."/>
        </authorList>
    </citation>
    <scope>NUCLEOTIDE SEQUENCE [LARGE SCALE GENOMIC DNA]</scope>
    <source>
        <tissue evidence="16">Flower</tissue>
    </source>
</reference>
<feature type="domain" description="XPG N-terminal" evidence="15">
    <location>
        <begin position="1"/>
        <end position="100"/>
    </location>
</feature>
<dbReference type="InterPro" id="IPR036279">
    <property type="entry name" value="5-3_exonuclease_C_sf"/>
</dbReference>
<dbReference type="Gene3D" id="3.40.50.1010">
    <property type="entry name" value="5'-nuclease"/>
    <property type="match status" value="1"/>
</dbReference>
<sequence>MGIGGSFWDLLKPYARNEGADFLRDKRVAVDLSFWIVQHEAAIRSKNPRARNPHIRNTFFRTVALFSKLGAYPVFVVDGDPSPLKAKARIERFFHMSGLGPSELPKPAENEGEATPVKQRNQFFTRCVRECVELLKLLGMPVIEARGEAEALCAQLNIEGHVGACITADSDAFLFGAKCIIKCLRSNSKEPFECYNVSDIEAGLGLRRKQMIAIALLVGNDHDLRGVPGFGVDTAVRFVQLYNEDEVLDWLQVIGKGDVNIVNVITNLPSSTVDSSNVRSPHCSNCGHPGSKSSHLKIACEHCVASGSQNCMKKPSGFKCTCSCCDEVRKTKEQQRHENWQIKMCKNIAAEPKFPNNEIIALYLSNDHGYYNEKDGPLLKWDKPKVEELVDFLTFYQHWEPSYIRQRMLPMLSTIFLREMASTQNESLMLYDQYKFHSIMRVKIRYGHPYYLVKWKRVAIGTVLHTVSDEQTEPHQIQSLGRDESADQLDEPDSPTILVDNGCCFLLTDENMDLVQAAFPKEVNKFSEEKKGKYEIKADISNKLASSKSPGVQLSITEFYRSTKVVAHDKSGEDSEDSCKSQPSRDKKKKSVDVNKNLPKSVRRRLLFD</sequence>
<evidence type="ECO:0000256" key="1">
    <source>
        <dbReference type="ARBA" id="ARBA00001946"/>
    </source>
</evidence>
<dbReference type="SMART" id="SM00484">
    <property type="entry name" value="XPGI"/>
    <property type="match status" value="1"/>
</dbReference>
<evidence type="ECO:0000259" key="14">
    <source>
        <dbReference type="SMART" id="SM00484"/>
    </source>
</evidence>
<keyword evidence="10" id="KW-0539">Nucleus</keyword>
<feature type="region of interest" description="Disordered" evidence="13">
    <location>
        <begin position="471"/>
        <end position="492"/>
    </location>
</feature>
<dbReference type="CDD" id="cd09869">
    <property type="entry name" value="PIN_GEN1"/>
    <property type="match status" value="1"/>
</dbReference>
<dbReference type="Gene3D" id="1.10.150.20">
    <property type="entry name" value="5' to 3' exonuclease, C-terminal subdomain"/>
    <property type="match status" value="1"/>
</dbReference>
<keyword evidence="5 16" id="KW-0255">Endonuclease</keyword>
<keyword evidence="8" id="KW-0460">Magnesium</keyword>
<dbReference type="EMBL" id="CP136898">
    <property type="protein sequence ID" value="WOL19168.1"/>
    <property type="molecule type" value="Genomic_DNA"/>
</dbReference>
<dbReference type="AlphaFoldDB" id="A0AAQ3QRU7"/>
<dbReference type="GO" id="GO:0046872">
    <property type="term" value="F:metal ion binding"/>
    <property type="evidence" value="ECO:0007669"/>
    <property type="project" value="UniProtKB-KW"/>
</dbReference>
<dbReference type="Proteomes" id="UP001327560">
    <property type="component" value="Chromosome 9"/>
</dbReference>
<evidence type="ECO:0000256" key="7">
    <source>
        <dbReference type="ARBA" id="ARBA00022801"/>
    </source>
</evidence>
<keyword evidence="4" id="KW-0479">Metal-binding</keyword>
<dbReference type="InterPro" id="IPR029060">
    <property type="entry name" value="PIN-like_dom_sf"/>
</dbReference>
<keyword evidence="3" id="KW-0540">Nuclease</keyword>
<dbReference type="InterPro" id="IPR006084">
    <property type="entry name" value="XPG/Rad2"/>
</dbReference>
<evidence type="ECO:0000259" key="15">
    <source>
        <dbReference type="SMART" id="SM00485"/>
    </source>
</evidence>
<evidence type="ECO:0000256" key="9">
    <source>
        <dbReference type="ARBA" id="ARBA00023204"/>
    </source>
</evidence>
<dbReference type="SMART" id="SM00485">
    <property type="entry name" value="XPGN"/>
    <property type="match status" value="1"/>
</dbReference>
<feature type="domain" description="XPG-I" evidence="14">
    <location>
        <begin position="136"/>
        <end position="206"/>
    </location>
</feature>
<dbReference type="Pfam" id="PF00867">
    <property type="entry name" value="XPG_I"/>
    <property type="match status" value="1"/>
</dbReference>
<evidence type="ECO:0000256" key="8">
    <source>
        <dbReference type="ARBA" id="ARBA00022842"/>
    </source>
</evidence>
<dbReference type="InterPro" id="IPR006085">
    <property type="entry name" value="XPG_DNA_repair_N"/>
</dbReference>
<dbReference type="GO" id="GO:0017108">
    <property type="term" value="F:5'-flap endonuclease activity"/>
    <property type="evidence" value="ECO:0007669"/>
    <property type="project" value="TreeGrafter"/>
</dbReference>
<keyword evidence="9" id="KW-0234">DNA repair</keyword>
<evidence type="ECO:0000313" key="16">
    <source>
        <dbReference type="EMBL" id="WOL19168.1"/>
    </source>
</evidence>
<dbReference type="SUPFAM" id="SSF88723">
    <property type="entry name" value="PIN domain-like"/>
    <property type="match status" value="1"/>
</dbReference>
<evidence type="ECO:0000256" key="3">
    <source>
        <dbReference type="ARBA" id="ARBA00022722"/>
    </source>
</evidence>
<dbReference type="PRINTS" id="PR00853">
    <property type="entry name" value="XPGRADSUPER"/>
</dbReference>
<dbReference type="GO" id="GO:0006281">
    <property type="term" value="P:DNA repair"/>
    <property type="evidence" value="ECO:0007669"/>
    <property type="project" value="UniProtKB-KW"/>
</dbReference>
<dbReference type="PANTHER" id="PTHR11081">
    <property type="entry name" value="FLAP ENDONUCLEASE FAMILY MEMBER"/>
    <property type="match status" value="1"/>
</dbReference>
<evidence type="ECO:0000256" key="4">
    <source>
        <dbReference type="ARBA" id="ARBA00022723"/>
    </source>
</evidence>
<evidence type="ECO:0000256" key="2">
    <source>
        <dbReference type="ARBA" id="ARBA00004123"/>
    </source>
</evidence>
<name>A0AAQ3QRU7_9LILI</name>
<comment type="cofactor">
    <cofactor evidence="1">
        <name>Mg(2+)</name>
        <dbReference type="ChEBI" id="CHEBI:18420"/>
    </cofactor>
</comment>
<protein>
    <recommendedName>
        <fullName evidence="12">Flap endonuclease GEN-like 1</fullName>
    </recommendedName>
</protein>
<comment type="subcellular location">
    <subcellularLocation>
        <location evidence="2">Nucleus</location>
    </subcellularLocation>
</comment>
<evidence type="ECO:0000256" key="5">
    <source>
        <dbReference type="ARBA" id="ARBA00022759"/>
    </source>
</evidence>
<evidence type="ECO:0000313" key="17">
    <source>
        <dbReference type="Proteomes" id="UP001327560"/>
    </source>
</evidence>
<evidence type="ECO:0000256" key="12">
    <source>
        <dbReference type="ARBA" id="ARBA00073453"/>
    </source>
</evidence>
<dbReference type="GO" id="GO:0005634">
    <property type="term" value="C:nucleus"/>
    <property type="evidence" value="ECO:0007669"/>
    <property type="project" value="UniProtKB-SubCell"/>
</dbReference>
<evidence type="ECO:0000256" key="11">
    <source>
        <dbReference type="ARBA" id="ARBA00038112"/>
    </source>
</evidence>
<dbReference type="FunFam" id="1.10.150.20:FF:000030">
    <property type="entry name" value="Flap endonuclease GEN-like 1"/>
    <property type="match status" value="1"/>
</dbReference>
<dbReference type="Pfam" id="PF00752">
    <property type="entry name" value="XPG_N"/>
    <property type="match status" value="1"/>
</dbReference>
<dbReference type="PANTHER" id="PTHR11081:SF59">
    <property type="entry name" value="FI23547P1"/>
    <property type="match status" value="1"/>
</dbReference>